<evidence type="ECO:0000256" key="2">
    <source>
        <dbReference type="ARBA" id="ARBA00034247"/>
    </source>
</evidence>
<dbReference type="EMBL" id="CP059693">
    <property type="protein sequence ID" value="WDE13482.1"/>
    <property type="molecule type" value="Genomic_DNA"/>
</dbReference>
<proteinExistence type="predicted"/>
<evidence type="ECO:0000259" key="3">
    <source>
        <dbReference type="PROSITE" id="PS50887"/>
    </source>
</evidence>
<dbReference type="InterPro" id="IPR050469">
    <property type="entry name" value="Diguanylate_Cyclase"/>
</dbReference>
<dbReference type="RefSeq" id="WP_274053865.1">
    <property type="nucleotide sequence ID" value="NZ_CP059693.1"/>
</dbReference>
<dbReference type="Proteomes" id="UP001215231">
    <property type="component" value="Chromosome"/>
</dbReference>
<dbReference type="PANTHER" id="PTHR45138:SF9">
    <property type="entry name" value="DIGUANYLATE CYCLASE DGCM-RELATED"/>
    <property type="match status" value="1"/>
</dbReference>
<sequence length="75" mass="8782">MEAITDIEQLANTDELTGIYNRRYFMELSDKEIARAQRYSHFLSLIVIDIDHFKSVNDSYGHHVGDQVLSIFYKV</sequence>
<dbReference type="InterPro" id="IPR000160">
    <property type="entry name" value="GGDEF_dom"/>
</dbReference>
<dbReference type="EC" id="2.7.7.65" evidence="1"/>
<dbReference type="SUPFAM" id="SSF55073">
    <property type="entry name" value="Nucleotide cyclase"/>
    <property type="match status" value="1"/>
</dbReference>
<gene>
    <name evidence="4" type="ORF">H3N35_08625</name>
</gene>
<evidence type="ECO:0000256" key="1">
    <source>
        <dbReference type="ARBA" id="ARBA00012528"/>
    </source>
</evidence>
<evidence type="ECO:0000313" key="4">
    <source>
        <dbReference type="EMBL" id="WDE13482.1"/>
    </source>
</evidence>
<dbReference type="PROSITE" id="PS50887">
    <property type="entry name" value="GGDEF"/>
    <property type="match status" value="1"/>
</dbReference>
<reference evidence="4 5" key="1">
    <citation type="journal article" date="2022" name="Mar. Drugs">
        <title>Bioassay-Guided Fractionation Leads to the Detection of Cholic Acid Generated by the Rare Thalassomonas sp.</title>
        <authorList>
            <person name="Pheiffer F."/>
            <person name="Schneider Y.K."/>
            <person name="Hansen E.H."/>
            <person name="Andersen J.H."/>
            <person name="Isaksson J."/>
            <person name="Busche T."/>
            <person name="R C."/>
            <person name="Kalinowski J."/>
            <person name="Zyl L.V."/>
            <person name="Trindade M."/>
        </authorList>
    </citation>
    <scope>NUCLEOTIDE SEQUENCE [LARGE SCALE GENOMIC DNA]</scope>
    <source>
        <strain evidence="4 5">A5K-61T</strain>
    </source>
</reference>
<dbReference type="CDD" id="cd01949">
    <property type="entry name" value="GGDEF"/>
    <property type="match status" value="1"/>
</dbReference>
<dbReference type="InterPro" id="IPR043128">
    <property type="entry name" value="Rev_trsase/Diguanyl_cyclase"/>
</dbReference>
<name>A0ABY7VLC1_9GAMM</name>
<feature type="domain" description="GGDEF" evidence="3">
    <location>
        <begin position="41"/>
        <end position="75"/>
    </location>
</feature>
<comment type="catalytic activity">
    <reaction evidence="2">
        <text>2 GTP = 3',3'-c-di-GMP + 2 diphosphate</text>
        <dbReference type="Rhea" id="RHEA:24898"/>
        <dbReference type="ChEBI" id="CHEBI:33019"/>
        <dbReference type="ChEBI" id="CHEBI:37565"/>
        <dbReference type="ChEBI" id="CHEBI:58805"/>
        <dbReference type="EC" id="2.7.7.65"/>
    </reaction>
</comment>
<dbReference type="Pfam" id="PF00990">
    <property type="entry name" value="GGDEF"/>
    <property type="match status" value="1"/>
</dbReference>
<dbReference type="Gene3D" id="3.30.70.270">
    <property type="match status" value="1"/>
</dbReference>
<keyword evidence="5" id="KW-1185">Reference proteome</keyword>
<dbReference type="PANTHER" id="PTHR45138">
    <property type="entry name" value="REGULATORY COMPONENTS OF SENSORY TRANSDUCTION SYSTEM"/>
    <property type="match status" value="1"/>
</dbReference>
<dbReference type="InterPro" id="IPR029787">
    <property type="entry name" value="Nucleotide_cyclase"/>
</dbReference>
<protein>
    <recommendedName>
        <fullName evidence="1">diguanylate cyclase</fullName>
        <ecNumber evidence="1">2.7.7.65</ecNumber>
    </recommendedName>
</protein>
<evidence type="ECO:0000313" key="5">
    <source>
        <dbReference type="Proteomes" id="UP001215231"/>
    </source>
</evidence>
<dbReference type="NCBIfam" id="TIGR00254">
    <property type="entry name" value="GGDEF"/>
    <property type="match status" value="1"/>
</dbReference>
<accession>A0ABY7VLC1</accession>
<organism evidence="4 5">
    <name type="scientific">Thalassomonas haliotis</name>
    <dbReference type="NCBI Taxonomy" id="485448"/>
    <lineage>
        <taxon>Bacteria</taxon>
        <taxon>Pseudomonadati</taxon>
        <taxon>Pseudomonadota</taxon>
        <taxon>Gammaproteobacteria</taxon>
        <taxon>Alteromonadales</taxon>
        <taxon>Colwelliaceae</taxon>
        <taxon>Thalassomonas</taxon>
    </lineage>
</organism>